<dbReference type="PANTHER" id="PTHR43464:SF83">
    <property type="entry name" value="MALONYL-[ACYL-CARRIER PROTEIN] O-METHYLTRANSFERASE"/>
    <property type="match status" value="1"/>
</dbReference>
<keyword evidence="2" id="KW-1185">Reference proteome</keyword>
<dbReference type="Gene3D" id="3.40.50.150">
    <property type="entry name" value="Vaccinia Virus protein VP39"/>
    <property type="match status" value="1"/>
</dbReference>
<dbReference type="Proteomes" id="UP000467236">
    <property type="component" value="Chromosome"/>
</dbReference>
<dbReference type="RefSeq" id="WP_083045927.1">
    <property type="nucleotide sequence ID" value="NZ_AP022575.1"/>
</dbReference>
<gene>
    <name evidence="1" type="ORF">MSHI_27360</name>
</gene>
<evidence type="ECO:0000313" key="2">
    <source>
        <dbReference type="Proteomes" id="UP000467236"/>
    </source>
</evidence>
<dbReference type="OrthoDB" id="7062303at2"/>
<sequence>MSDDTTAGDASAVAADGTVVEIYRRLPSLGELEHIRSLLRPNSSVLDLGAGTGRVADPLAQLGHRVVAVDDSPDMLANVRYARKVQARIEDLRLAEKFDAVLLIGNMVNYLGTSLRRSVLATVAFHVAPSGQAIIQWAPPSLLAARPAGWAQTTTIGAVTTTLTIQSNRDGVCQGEFTLAADGRLWRQPVTMEQVSPEALRAELARAGLVLTTADPDATPWLHATPRP</sequence>
<reference evidence="1 2" key="1">
    <citation type="journal article" date="2019" name="Emerg. Microbes Infect.">
        <title>Comprehensive subspecies identification of 175 nontuberculous mycobacteria species based on 7547 genomic profiles.</title>
        <authorList>
            <person name="Matsumoto Y."/>
            <person name="Kinjo T."/>
            <person name="Motooka D."/>
            <person name="Nabeya D."/>
            <person name="Jung N."/>
            <person name="Uechi K."/>
            <person name="Horii T."/>
            <person name="Iida T."/>
            <person name="Fujita J."/>
            <person name="Nakamura S."/>
        </authorList>
    </citation>
    <scope>NUCLEOTIDE SEQUENCE [LARGE SCALE GENOMIC DNA]</scope>
    <source>
        <strain evidence="1 2">JCM 14233</strain>
    </source>
</reference>
<dbReference type="AlphaFoldDB" id="A0A7I7MS90"/>
<dbReference type="InterPro" id="IPR029063">
    <property type="entry name" value="SAM-dependent_MTases_sf"/>
</dbReference>
<protein>
    <submittedName>
        <fullName evidence="1">Uncharacterized protein</fullName>
    </submittedName>
</protein>
<dbReference type="Pfam" id="PF13649">
    <property type="entry name" value="Methyltransf_25"/>
    <property type="match status" value="1"/>
</dbReference>
<name>A0A7I7MS90_9MYCO</name>
<organism evidence="1 2">
    <name type="scientific">Mycobacterium shinjukuense</name>
    <dbReference type="NCBI Taxonomy" id="398694"/>
    <lineage>
        <taxon>Bacteria</taxon>
        <taxon>Bacillati</taxon>
        <taxon>Actinomycetota</taxon>
        <taxon>Actinomycetes</taxon>
        <taxon>Mycobacteriales</taxon>
        <taxon>Mycobacteriaceae</taxon>
        <taxon>Mycobacterium</taxon>
    </lineage>
</organism>
<evidence type="ECO:0000313" key="1">
    <source>
        <dbReference type="EMBL" id="BBX74830.1"/>
    </source>
</evidence>
<dbReference type="PANTHER" id="PTHR43464">
    <property type="entry name" value="METHYLTRANSFERASE"/>
    <property type="match status" value="1"/>
</dbReference>
<dbReference type="GO" id="GO:0008168">
    <property type="term" value="F:methyltransferase activity"/>
    <property type="evidence" value="ECO:0007669"/>
    <property type="project" value="TreeGrafter"/>
</dbReference>
<dbReference type="KEGG" id="mshj:MSHI_27360"/>
<proteinExistence type="predicted"/>
<dbReference type="EMBL" id="AP022575">
    <property type="protein sequence ID" value="BBX74830.1"/>
    <property type="molecule type" value="Genomic_DNA"/>
</dbReference>
<accession>A0A7I7MS90</accession>
<dbReference type="SUPFAM" id="SSF53335">
    <property type="entry name" value="S-adenosyl-L-methionine-dependent methyltransferases"/>
    <property type="match status" value="1"/>
</dbReference>
<dbReference type="InterPro" id="IPR041698">
    <property type="entry name" value="Methyltransf_25"/>
</dbReference>
<dbReference type="CDD" id="cd02440">
    <property type="entry name" value="AdoMet_MTases"/>
    <property type="match status" value="1"/>
</dbReference>